<evidence type="ECO:0000313" key="3">
    <source>
        <dbReference type="Proteomes" id="UP000008672"/>
    </source>
</evidence>
<evidence type="ECO:0000259" key="1">
    <source>
        <dbReference type="Pfam" id="PF13349"/>
    </source>
</evidence>
<proteinExistence type="predicted"/>
<dbReference type="STRING" id="7897.ENSLACP00000021821"/>
<dbReference type="AlphaFoldDB" id="H3A6K3"/>
<dbReference type="PANTHER" id="PTHR34094">
    <property type="match status" value="1"/>
</dbReference>
<dbReference type="RefSeq" id="XP_014351214.1">
    <property type="nucleotide sequence ID" value="XM_014495728.2"/>
</dbReference>
<accession>H3A6K3</accession>
<dbReference type="KEGG" id="lcm:102352437"/>
<reference evidence="3" key="1">
    <citation type="submission" date="2011-08" db="EMBL/GenBank/DDBJ databases">
        <title>The draft genome of Latimeria chalumnae.</title>
        <authorList>
            <person name="Di Palma F."/>
            <person name="Alfoldi J."/>
            <person name="Johnson J."/>
            <person name="Berlin A."/>
            <person name="Gnerre S."/>
            <person name="Jaffe D."/>
            <person name="MacCallum I."/>
            <person name="Young S."/>
            <person name="Walker B.J."/>
            <person name="Lander E."/>
            <person name="Lindblad-Toh K."/>
        </authorList>
    </citation>
    <scope>NUCLEOTIDE SEQUENCE [LARGE SCALE GENOMIC DNA]</scope>
    <source>
        <strain evidence="3">Wild caught</strain>
    </source>
</reference>
<dbReference type="OMA" id="KTQSWFE"/>
<dbReference type="eggNOG" id="ENOG502QQG7">
    <property type="taxonomic scope" value="Eukaryota"/>
</dbReference>
<dbReference type="GeneID" id="102352437"/>
<name>H3A6K3_LATCH</name>
<organism evidence="2 3">
    <name type="scientific">Latimeria chalumnae</name>
    <name type="common">Coelacanth</name>
    <dbReference type="NCBI Taxonomy" id="7897"/>
    <lineage>
        <taxon>Eukaryota</taxon>
        <taxon>Metazoa</taxon>
        <taxon>Chordata</taxon>
        <taxon>Craniata</taxon>
        <taxon>Vertebrata</taxon>
        <taxon>Euteleostomi</taxon>
        <taxon>Coelacanthiformes</taxon>
        <taxon>Coelacanthidae</taxon>
        <taxon>Latimeria</taxon>
    </lineage>
</organism>
<dbReference type="PANTHER" id="PTHR34094:SF1">
    <property type="entry name" value="PROTEIN FAM185A"/>
    <property type="match status" value="1"/>
</dbReference>
<gene>
    <name evidence="2" type="primary">FAM185A</name>
</gene>
<dbReference type="EMBL" id="AFYH01188733">
    <property type="status" value="NOT_ANNOTATED_CDS"/>
    <property type="molecule type" value="Genomic_DNA"/>
</dbReference>
<protein>
    <submittedName>
        <fullName evidence="2">Family with sequence similarity 185 member A</fullName>
    </submittedName>
</protein>
<dbReference type="Ensembl" id="ENSLACT00000005321.1">
    <property type="protein sequence ID" value="ENSLACP00000005274.1"/>
    <property type="gene ID" value="ENSLACG00000004686.2"/>
</dbReference>
<keyword evidence="3" id="KW-1185">Reference proteome</keyword>
<dbReference type="EMBL" id="AFYH01188735">
    <property type="status" value="NOT_ANNOTATED_CDS"/>
    <property type="molecule type" value="Genomic_DNA"/>
</dbReference>
<dbReference type="GeneTree" id="ENSGT00390000016680"/>
<reference evidence="2" key="2">
    <citation type="submission" date="2025-05" db="UniProtKB">
        <authorList>
            <consortium name="Ensembl"/>
        </authorList>
    </citation>
    <scope>IDENTIFICATION</scope>
</reference>
<dbReference type="HOGENOM" id="CLU_072473_0_0_1"/>
<dbReference type="CTD" id="222234"/>
<dbReference type="Ensembl" id="ENSLACT00000026515.1">
    <property type="protein sequence ID" value="ENSLACP00000021821.1"/>
    <property type="gene ID" value="ENSLACG00000004686.2"/>
</dbReference>
<feature type="domain" description="DUF4097" evidence="1">
    <location>
        <begin position="134"/>
        <end position="252"/>
    </location>
</feature>
<dbReference type="OrthoDB" id="5984441at2759"/>
<dbReference type="Bgee" id="ENSLACG00000004686">
    <property type="expression patterns" value="Expressed in post-anal tail muscle and 1 other cell type or tissue"/>
</dbReference>
<sequence>MAIASFFCKNLWRGVLFCRIAAKRKSNIWPCAAITNSRSVFTSSNSRAKCQSTKPLKQWTLIVNPFGSLKVQLPCNVSVGPLDPHHYPEADRAFVTVKAANNNVLNLEDILVKYDEKLKQLLILSEKVDSSTSVDVIVPLKLNLDVKTYGGGNVEIKSMECDSCRIETEKGDSTLQLIKSQKVCVHTGGGKVTCLGTVFGNVDIHGLNKSTVDINKLQGTVMNISTEGGMLKTKYIYAESSHLSSTVGDIELGSVHGDVTVQSKMGNITVDSSDGTLNASTHQGDIDVYIIRVGNVTLQSDQGCITVKVPSSIKSALHLSGTKVDISPEIQLVGANNSFKNGHSTITAAMNGNMQENNYIKASTLNGTVTLRRQSWFQSLKFKTV</sequence>
<dbReference type="InterPro" id="IPR025164">
    <property type="entry name" value="Toastrack_DUF4097"/>
</dbReference>
<dbReference type="Proteomes" id="UP000008672">
    <property type="component" value="Unassembled WGS sequence"/>
</dbReference>
<dbReference type="Pfam" id="PF13349">
    <property type="entry name" value="DUF4097"/>
    <property type="match status" value="1"/>
</dbReference>
<dbReference type="EMBL" id="AFYH01188734">
    <property type="status" value="NOT_ANNOTATED_CDS"/>
    <property type="molecule type" value="Genomic_DNA"/>
</dbReference>
<dbReference type="EMBL" id="AFYH01188732">
    <property type="status" value="NOT_ANNOTATED_CDS"/>
    <property type="molecule type" value="Genomic_DNA"/>
</dbReference>
<evidence type="ECO:0000313" key="2">
    <source>
        <dbReference type="Ensembl" id="ENSLACP00000005274.1"/>
    </source>
</evidence>